<dbReference type="InterPro" id="IPR045550">
    <property type="entry name" value="AARE_N"/>
</dbReference>
<comment type="similarity">
    <text evidence="1">Belongs to the peptidase S9C family.</text>
</comment>
<evidence type="ECO:0000313" key="4">
    <source>
        <dbReference type="EMBL" id="MQL86069.1"/>
    </source>
</evidence>
<dbReference type="PANTHER" id="PTHR42776:SF4">
    <property type="entry name" value="ACYLAMINO-ACID-RELEASING ENZYME"/>
    <property type="match status" value="1"/>
</dbReference>
<dbReference type="GO" id="GO:0004252">
    <property type="term" value="F:serine-type endopeptidase activity"/>
    <property type="evidence" value="ECO:0007669"/>
    <property type="project" value="TreeGrafter"/>
</dbReference>
<keyword evidence="2" id="KW-0378">Hydrolase</keyword>
<dbReference type="SUPFAM" id="SSF82171">
    <property type="entry name" value="DPP6 N-terminal domain-like"/>
    <property type="match status" value="1"/>
</dbReference>
<comment type="caution">
    <text evidence="4">The sequence shown here is derived from an EMBL/GenBank/DDBJ whole genome shotgun (WGS) entry which is preliminary data.</text>
</comment>
<sequence length="445" mass="48980">MAAVVLAGAPPVGCCWHGRQIFQLLPPLSHLLHCPPLPPPRSRPLRLSSQTLHFLKSFTSAEMQVPRAVSPKEMPLGIDAGTVEEYAFQSKLLKEFTDVPSIDKAWIFKSDDGNGSRAMFSIGQANLLANKKRTFMLSSHISRETSHSVNFQWSPFPVEMTGVSAVVPSPSGTKLLVVRNKENDSPTCLEIWGPSQLQKEIHIPRSVHGPVYIDGWFEGISWNHEETLIAYVAEEPSPSKPTFSDSGFKMEGTSDKDFASWKGQGEWEEDWGETYSGKRKPALFIFNIHSGKAQAVEGIDKSLSVGQVVWAPLCMNASHNYLVFVGWLPEKGTSRKLGIKYCYNRPCALYAVEAPIEELNSDGSENVDATGYSTEAVKLSEGLNSAFFPRFSPDGKSLVFLSAKCAVDSGAHWATNSLHRMDWPADGKPCSSTSIIDVVTSWTNL</sequence>
<gene>
    <name evidence="4" type="ORF">Taro_018587</name>
</gene>
<evidence type="ECO:0000256" key="1">
    <source>
        <dbReference type="ARBA" id="ARBA00010040"/>
    </source>
</evidence>
<proteinExistence type="inferred from homology"/>
<dbReference type="EMBL" id="NMUH01000868">
    <property type="protein sequence ID" value="MQL86069.1"/>
    <property type="molecule type" value="Genomic_DNA"/>
</dbReference>
<accession>A0A843V2X4</accession>
<reference evidence="4" key="1">
    <citation type="submission" date="2017-07" db="EMBL/GenBank/DDBJ databases">
        <title>Taro Niue Genome Assembly and Annotation.</title>
        <authorList>
            <person name="Atibalentja N."/>
            <person name="Keating K."/>
            <person name="Fields C.J."/>
        </authorList>
    </citation>
    <scope>NUCLEOTIDE SEQUENCE</scope>
    <source>
        <strain evidence="4">Niue_2</strain>
        <tissue evidence="4">Leaf</tissue>
    </source>
</reference>
<protein>
    <recommendedName>
        <fullName evidence="3">Acylamino-acid-releasing enzyme N-terminal domain-containing protein</fullName>
    </recommendedName>
</protein>
<evidence type="ECO:0000256" key="2">
    <source>
        <dbReference type="ARBA" id="ARBA00022801"/>
    </source>
</evidence>
<keyword evidence="5" id="KW-1185">Reference proteome</keyword>
<name>A0A843V2X4_COLES</name>
<organism evidence="4 5">
    <name type="scientific">Colocasia esculenta</name>
    <name type="common">Wild taro</name>
    <name type="synonym">Arum esculentum</name>
    <dbReference type="NCBI Taxonomy" id="4460"/>
    <lineage>
        <taxon>Eukaryota</taxon>
        <taxon>Viridiplantae</taxon>
        <taxon>Streptophyta</taxon>
        <taxon>Embryophyta</taxon>
        <taxon>Tracheophyta</taxon>
        <taxon>Spermatophyta</taxon>
        <taxon>Magnoliopsida</taxon>
        <taxon>Liliopsida</taxon>
        <taxon>Araceae</taxon>
        <taxon>Aroideae</taxon>
        <taxon>Colocasieae</taxon>
        <taxon>Colocasia</taxon>
    </lineage>
</organism>
<dbReference type="AlphaFoldDB" id="A0A843V2X4"/>
<feature type="domain" description="Acylamino-acid-releasing enzyme N-terminal" evidence="3">
    <location>
        <begin position="72"/>
        <end position="440"/>
    </location>
</feature>
<evidence type="ECO:0000313" key="5">
    <source>
        <dbReference type="Proteomes" id="UP000652761"/>
    </source>
</evidence>
<dbReference type="Proteomes" id="UP000652761">
    <property type="component" value="Unassembled WGS sequence"/>
</dbReference>
<dbReference type="Pfam" id="PF19283">
    <property type="entry name" value="APEH_N"/>
    <property type="match status" value="1"/>
</dbReference>
<dbReference type="OrthoDB" id="416344at2759"/>
<evidence type="ECO:0000259" key="3">
    <source>
        <dbReference type="Pfam" id="PF19283"/>
    </source>
</evidence>
<dbReference type="PANTHER" id="PTHR42776">
    <property type="entry name" value="SERINE PEPTIDASE S9 FAMILY MEMBER"/>
    <property type="match status" value="1"/>
</dbReference>